<organism evidence="1 2">
    <name type="scientific">Pyropia yezoensis</name>
    <name type="common">Susabi-nori</name>
    <name type="synonym">Porphyra yezoensis</name>
    <dbReference type="NCBI Taxonomy" id="2788"/>
    <lineage>
        <taxon>Eukaryota</taxon>
        <taxon>Rhodophyta</taxon>
        <taxon>Bangiophyceae</taxon>
        <taxon>Bangiales</taxon>
        <taxon>Bangiaceae</taxon>
        <taxon>Pyropia</taxon>
    </lineage>
</organism>
<proteinExistence type="predicted"/>
<gene>
    <name evidence="1" type="ORF">I4F81_005593</name>
</gene>
<sequence>MAARRPLSVRLTRRRGAPPPPWMATPESVSALAALRAGAVEAPDAYAEYHRLCVAHGVAVNPAAAVCLYTRSPTLVVSAPGGTATADGGGGAGVPTLLPLVELLAAGSAPQVTVLVLAGLRLSPLAAPLLAGLLAAPAVAGRLEGLDVSHNTLGDEGVGVLMRALRGNPVLRALDVSANRVGEAGAAAMVVALAHREGAKAAGVAGAPEGGAAAQLGPPPPGGAAGRTAGVNGNAAAAPAGAAGAEREDPLVESASTRSLGLTTAAAAEAAAEMLQAGVALGDDSFLDDSLDFEEGAATPVKPSRPSTSPWAAAAALGGGQPPSPTKRTLAASAAASAAMSAAASAVGAVPAAAASLFADPQSFSCGCCSSGLIDLVVENNSLGQRGVSLLSRAAGARGITLHADGNHVLSEVLNSVTHGVGLLAALAAAVPMLSEAVAAALPLRVRAAVGVYVASLCFMLAASSLYHSLHRMARAKRVLRVLDHCAIFVLIAGTYSPFLARYLWVPKPPPLAGGGAPAAAAAAAAAATAAAAACMPGGGSGAAAAAVGVAATAGTACPSPSAVAAATATAATSAAASPHSHSVLSFLLGCLPGGASLARGPSPLVTTMAAAFSRMPGLPTTAGIHGGVLLAGIWAFAVAGVAMNLGAFGPTTQATRSGFSLLMGWLVVLSGRALLVSMPPGCLRLIFWGGVAYSAGVPFYIRGRRSPAYHVAWHMWVMLAAGLHFGAVYLYVVRGGGGGVAGVVSAVVR</sequence>
<protein>
    <submittedName>
        <fullName evidence="1">Uncharacterized protein</fullName>
    </submittedName>
</protein>
<keyword evidence="2" id="KW-1185">Reference proteome</keyword>
<evidence type="ECO:0000313" key="1">
    <source>
        <dbReference type="EMBL" id="KAK1863028.1"/>
    </source>
</evidence>
<reference evidence="1" key="1">
    <citation type="submission" date="2019-11" db="EMBL/GenBank/DDBJ databases">
        <title>Nori genome reveals adaptations in red seaweeds to the harsh intertidal environment.</title>
        <authorList>
            <person name="Wang D."/>
            <person name="Mao Y."/>
        </authorList>
    </citation>
    <scope>NUCLEOTIDE SEQUENCE</scope>
    <source>
        <tissue evidence="1">Gametophyte</tissue>
    </source>
</reference>
<comment type="caution">
    <text evidence="1">The sequence shown here is derived from an EMBL/GenBank/DDBJ whole genome shotgun (WGS) entry which is preliminary data.</text>
</comment>
<dbReference type="EMBL" id="CM020619">
    <property type="protein sequence ID" value="KAK1863028.1"/>
    <property type="molecule type" value="Genomic_DNA"/>
</dbReference>
<evidence type="ECO:0000313" key="2">
    <source>
        <dbReference type="Proteomes" id="UP000798662"/>
    </source>
</evidence>
<name>A0ACC3BZQ4_PYRYE</name>
<dbReference type="Proteomes" id="UP000798662">
    <property type="component" value="Chromosome 2"/>
</dbReference>
<accession>A0ACC3BZQ4</accession>